<accession>A0A922LJS1</accession>
<comment type="subunit">
    <text evidence="8">Interacts with G-actin; ADP-actin form.</text>
</comment>
<dbReference type="GeneID" id="24592383"/>
<evidence type="ECO:0000313" key="12">
    <source>
        <dbReference type="EMBL" id="KAH9587551.1"/>
    </source>
</evidence>
<dbReference type="GO" id="GO:0005884">
    <property type="term" value="C:actin filament"/>
    <property type="evidence" value="ECO:0007669"/>
    <property type="project" value="TreeGrafter"/>
</dbReference>
<dbReference type="GO" id="GO:0051015">
    <property type="term" value="F:actin filament binding"/>
    <property type="evidence" value="ECO:0007669"/>
    <property type="project" value="TreeGrafter"/>
</dbReference>
<protein>
    <recommendedName>
        <fullName evidence="10">Twinfilin</fullName>
    </recommendedName>
</protein>
<evidence type="ECO:0000256" key="8">
    <source>
        <dbReference type="ARBA" id="ARBA00038532"/>
    </source>
</evidence>
<dbReference type="InterPro" id="IPR002108">
    <property type="entry name" value="ADF-H"/>
</dbReference>
<feature type="domain" description="ADF-H" evidence="11">
    <location>
        <begin position="1"/>
        <end position="139"/>
    </location>
</feature>
<evidence type="ECO:0000256" key="6">
    <source>
        <dbReference type="ARBA" id="ARBA00023203"/>
    </source>
</evidence>
<reference evidence="12" key="1">
    <citation type="journal article" date="2012" name="Nat. Genet.">
        <title>Whole-genome sequence of Schistosoma haematobium.</title>
        <authorList>
            <person name="Young N.D."/>
            <person name="Jex A.R."/>
            <person name="Li B."/>
            <person name="Liu S."/>
            <person name="Yang L."/>
            <person name="Xiong Z."/>
            <person name="Li Y."/>
            <person name="Cantacessi C."/>
            <person name="Hall R.S."/>
            <person name="Xu X."/>
            <person name="Chen F."/>
            <person name="Wu X."/>
            <person name="Zerlotini A."/>
            <person name="Oliveira G."/>
            <person name="Hofmann A."/>
            <person name="Zhang G."/>
            <person name="Fang X."/>
            <person name="Kang Y."/>
            <person name="Campbell B.E."/>
            <person name="Loukas A."/>
            <person name="Ranganathan S."/>
            <person name="Rollinson D."/>
            <person name="Rinaldi G."/>
            <person name="Brindley P.J."/>
            <person name="Yang H."/>
            <person name="Wang J."/>
            <person name="Wang J."/>
            <person name="Gasser R.B."/>
        </authorList>
    </citation>
    <scope>NUCLEOTIDE SEQUENCE</scope>
</reference>
<evidence type="ECO:0000256" key="7">
    <source>
        <dbReference type="ARBA" id="ARBA00023212"/>
    </source>
</evidence>
<comment type="subcellular location">
    <subcellularLocation>
        <location evidence="2">Cytoplasm</location>
        <location evidence="2">Cell cortex</location>
    </subcellularLocation>
    <subcellularLocation>
        <location evidence="1">Cytoplasm</location>
        <location evidence="1">Cytoskeleton</location>
    </subcellularLocation>
</comment>
<reference evidence="12" key="3">
    <citation type="submission" date="2021-06" db="EMBL/GenBank/DDBJ databases">
        <title>Chromosome-level genome assembly for S. haematobium.</title>
        <authorList>
            <person name="Stroehlein A.J."/>
        </authorList>
    </citation>
    <scope>NUCLEOTIDE SEQUENCE</scope>
</reference>
<evidence type="ECO:0000256" key="1">
    <source>
        <dbReference type="ARBA" id="ARBA00004245"/>
    </source>
</evidence>
<dbReference type="InterPro" id="IPR028458">
    <property type="entry name" value="Twinfilin"/>
</dbReference>
<dbReference type="GO" id="GO:0030016">
    <property type="term" value="C:myofibril"/>
    <property type="evidence" value="ECO:0007669"/>
    <property type="project" value="TreeGrafter"/>
</dbReference>
<dbReference type="GO" id="GO:0030042">
    <property type="term" value="P:actin filament depolymerization"/>
    <property type="evidence" value="ECO:0007669"/>
    <property type="project" value="TreeGrafter"/>
</dbReference>
<keyword evidence="7" id="KW-0206">Cytoskeleton</keyword>
<dbReference type="FunFam" id="3.40.20.10:FF:000042">
    <property type="entry name" value="Actin depolymerizing protein"/>
    <property type="match status" value="1"/>
</dbReference>
<dbReference type="SUPFAM" id="SSF55753">
    <property type="entry name" value="Actin depolymerizing proteins"/>
    <property type="match status" value="2"/>
</dbReference>
<evidence type="ECO:0000259" key="11">
    <source>
        <dbReference type="PROSITE" id="PS51263"/>
    </source>
</evidence>
<comment type="function">
    <text evidence="9">Actin-binding protein involved in motile and morphological processes. Inhibits actin polymerization, likely by sequestering G-actin.</text>
</comment>
<evidence type="ECO:0000313" key="13">
    <source>
        <dbReference type="Proteomes" id="UP000471633"/>
    </source>
</evidence>
<dbReference type="GO" id="GO:0010976">
    <property type="term" value="P:positive regulation of neuron projection development"/>
    <property type="evidence" value="ECO:0007669"/>
    <property type="project" value="TreeGrafter"/>
</dbReference>
<evidence type="ECO:0000256" key="5">
    <source>
        <dbReference type="ARBA" id="ARBA00022737"/>
    </source>
</evidence>
<evidence type="ECO:0000256" key="2">
    <source>
        <dbReference type="ARBA" id="ARBA00004544"/>
    </source>
</evidence>
<dbReference type="SMART" id="SM00102">
    <property type="entry name" value="ADF"/>
    <property type="match status" value="2"/>
</dbReference>
<dbReference type="Gene3D" id="3.40.20.10">
    <property type="entry name" value="Severin"/>
    <property type="match status" value="2"/>
</dbReference>
<dbReference type="GO" id="GO:0010591">
    <property type="term" value="P:regulation of lamellipodium assembly"/>
    <property type="evidence" value="ECO:0007669"/>
    <property type="project" value="TreeGrafter"/>
</dbReference>
<name>A0A922LJS1_SCHHA</name>
<dbReference type="KEGG" id="shx:MS3_00005251"/>
<dbReference type="Pfam" id="PF00241">
    <property type="entry name" value="Cofilin_ADF"/>
    <property type="match status" value="2"/>
</dbReference>
<dbReference type="Proteomes" id="UP000471633">
    <property type="component" value="Unassembled WGS sequence"/>
</dbReference>
<proteinExistence type="inferred from homology"/>
<dbReference type="PANTHER" id="PTHR13759">
    <property type="entry name" value="TWINFILIN"/>
    <property type="match status" value="1"/>
</dbReference>
<dbReference type="GO" id="GO:0005938">
    <property type="term" value="C:cell cortex"/>
    <property type="evidence" value="ECO:0007669"/>
    <property type="project" value="UniProtKB-SubCell"/>
</dbReference>
<evidence type="ECO:0000256" key="9">
    <source>
        <dbReference type="ARBA" id="ARBA00056419"/>
    </source>
</evidence>
<dbReference type="EMBL" id="AMPZ03000003">
    <property type="protein sequence ID" value="KAH9587551.1"/>
    <property type="molecule type" value="Genomic_DNA"/>
</dbReference>
<dbReference type="InterPro" id="IPR029006">
    <property type="entry name" value="ADF-H/Gelsolin-like_dom_sf"/>
</dbReference>
<reference evidence="12" key="2">
    <citation type="journal article" date="2019" name="Gigascience">
        <title>High-quality Schistosoma haematobium genome achieved by single-molecule and long-range sequencing.</title>
        <authorList>
            <person name="Stroehlein A.J."/>
            <person name="Korhonen P.K."/>
            <person name="Chong T.M."/>
            <person name="Lim Y.L."/>
            <person name="Chan K.G."/>
            <person name="Webster B."/>
            <person name="Rollinson D."/>
            <person name="Brindley P.J."/>
            <person name="Gasser R.B."/>
            <person name="Young N.D."/>
        </authorList>
    </citation>
    <scope>NUCLEOTIDE SEQUENCE</scope>
</reference>
<organism evidence="12 13">
    <name type="scientific">Schistosoma haematobium</name>
    <name type="common">Blood fluke</name>
    <dbReference type="NCBI Taxonomy" id="6185"/>
    <lineage>
        <taxon>Eukaryota</taxon>
        <taxon>Metazoa</taxon>
        <taxon>Spiralia</taxon>
        <taxon>Lophotrochozoa</taxon>
        <taxon>Platyhelminthes</taxon>
        <taxon>Trematoda</taxon>
        <taxon>Digenea</taxon>
        <taxon>Strigeidida</taxon>
        <taxon>Schistosomatoidea</taxon>
        <taxon>Schistosomatidae</taxon>
        <taxon>Schistosoma</taxon>
    </lineage>
</organism>
<keyword evidence="5" id="KW-0677">Repeat</keyword>
<keyword evidence="13" id="KW-1185">Reference proteome</keyword>
<keyword evidence="6" id="KW-0009">Actin-binding</keyword>
<comment type="caution">
    <text evidence="12">The sequence shown here is derived from an EMBL/GenBank/DDBJ whole genome shotgun (WGS) entry which is preliminary data.</text>
</comment>
<dbReference type="CDD" id="cd11285">
    <property type="entry name" value="ADF_Twf-N_like"/>
    <property type="match status" value="1"/>
</dbReference>
<dbReference type="GO" id="GO:0051016">
    <property type="term" value="P:barbed-end actin filament capping"/>
    <property type="evidence" value="ECO:0007669"/>
    <property type="project" value="TreeGrafter"/>
</dbReference>
<comment type="similarity">
    <text evidence="3">Belongs to the actin-binding proteins ADF family. Twinfilin subfamily.</text>
</comment>
<evidence type="ECO:0000256" key="10">
    <source>
        <dbReference type="ARBA" id="ARBA00069496"/>
    </source>
</evidence>
<dbReference type="CTD" id="11344"/>
<gene>
    <name evidence="12" type="primary">TWF2</name>
    <name evidence="12" type="ORF">MS3_00005251</name>
</gene>
<feature type="domain" description="ADF-H" evidence="11">
    <location>
        <begin position="175"/>
        <end position="312"/>
    </location>
</feature>
<dbReference type="FunFam" id="3.40.20.10:FF:000007">
    <property type="entry name" value="Twinfilin-1 isoform 1"/>
    <property type="match status" value="1"/>
</dbReference>
<dbReference type="GO" id="GO:0003785">
    <property type="term" value="F:actin monomer binding"/>
    <property type="evidence" value="ECO:0007669"/>
    <property type="project" value="TreeGrafter"/>
</dbReference>
<evidence type="ECO:0000256" key="3">
    <source>
        <dbReference type="ARBA" id="ARBA00009557"/>
    </source>
</evidence>
<sequence>MTLQSGIHADPYETSKLADCKSLSYRAVKLIIDKEKIVLLMKIPSKGSWEDDFDVAMGKLLDASSPCYVFYRLDSVNSFGSDWIFICYVPESSDVRLKTIYAATKATVLKQFGDNLIKDDITVNCVGEMNLRAYKKITESKTAPGPYTEAEIEVAGIHTGEVTTGLHSSYQTIGGVSFALSPDSRSVLKNFSSGECDYVQLKCDILSETIKVCGTREHITPKQIAEICPEKEGRYHLFRFRYMFEGEEHSATFFIHTISGNQSTVKSRMLYSSCKAALLTRLEREFGITFDRRFEIDEIDELTTQYLMDILYPKQEKKQFIFQKPQGPMGRRPRTHIH</sequence>
<dbReference type="AlphaFoldDB" id="A0A922LJS1"/>
<dbReference type="RefSeq" id="XP_051069243.1">
    <property type="nucleotide sequence ID" value="XM_051213279.1"/>
</dbReference>
<dbReference type="PANTHER" id="PTHR13759:SF1">
    <property type="entry name" value="TWINFILIN"/>
    <property type="match status" value="1"/>
</dbReference>
<keyword evidence="4" id="KW-0963">Cytoplasm</keyword>
<evidence type="ECO:0000256" key="4">
    <source>
        <dbReference type="ARBA" id="ARBA00022490"/>
    </source>
</evidence>
<dbReference type="PROSITE" id="PS51263">
    <property type="entry name" value="ADF_H"/>
    <property type="match status" value="2"/>
</dbReference>
<reference evidence="12" key="4">
    <citation type="journal article" date="2022" name="PLoS Pathog.">
        <title>Chromosome-level genome of Schistosoma haematobium underpins genome-wide explorations of molecular variation.</title>
        <authorList>
            <person name="Stroehlein A.J."/>
            <person name="Korhonen P.K."/>
            <person name="Lee V.V."/>
            <person name="Ralph S.A."/>
            <person name="Mentink-Kane M."/>
            <person name="You H."/>
            <person name="McManus D.P."/>
            <person name="Tchuente L.T."/>
            <person name="Stothard J.R."/>
            <person name="Kaur P."/>
            <person name="Dudchenko O."/>
            <person name="Aiden E.L."/>
            <person name="Yang B."/>
            <person name="Yang H."/>
            <person name="Emery A.M."/>
            <person name="Webster B.L."/>
            <person name="Brindley P.J."/>
            <person name="Rollinson D."/>
            <person name="Chang B.C.H."/>
            <person name="Gasser R.B."/>
            <person name="Young N.D."/>
        </authorList>
    </citation>
    <scope>NUCLEOTIDE SEQUENCE</scope>
</reference>